<sequence>MHRLMSFLTSSHRFAIVAAIALSCAAAPAGAQSQKASSKQAPSATTAAPQAETESKPAPYDSQMMRLAEVLGSVTYLRSLCGATSDDWRGSMQKLLDSDTASEPKRRERLTAAYNRGYRSFAAVHTSCNEPARMAEELYRAEGATLAAEIASRYGN</sequence>
<dbReference type="InterPro" id="IPR012645">
    <property type="entry name" value="CHP02301"/>
</dbReference>
<accession>A0A7X0JKA4</accession>
<organism evidence="3 4">
    <name type="scientific">Rhizobium soli</name>
    <dbReference type="NCBI Taxonomy" id="424798"/>
    <lineage>
        <taxon>Bacteria</taxon>
        <taxon>Pseudomonadati</taxon>
        <taxon>Pseudomonadota</taxon>
        <taxon>Alphaproteobacteria</taxon>
        <taxon>Hyphomicrobiales</taxon>
        <taxon>Rhizobiaceae</taxon>
        <taxon>Rhizobium/Agrobacterium group</taxon>
        <taxon>Rhizobium</taxon>
    </lineage>
</organism>
<dbReference type="NCBIfam" id="TIGR02301">
    <property type="entry name" value="TIGR02301 family protein"/>
    <property type="match status" value="1"/>
</dbReference>
<feature type="signal peptide" evidence="2">
    <location>
        <begin position="1"/>
        <end position="31"/>
    </location>
</feature>
<gene>
    <name evidence="3" type="ORF">F4695_002523</name>
</gene>
<feature type="compositionally biased region" description="Low complexity" evidence="1">
    <location>
        <begin position="33"/>
        <end position="51"/>
    </location>
</feature>
<evidence type="ECO:0000313" key="3">
    <source>
        <dbReference type="EMBL" id="MBB6509166.1"/>
    </source>
</evidence>
<proteinExistence type="predicted"/>
<dbReference type="Proteomes" id="UP000585437">
    <property type="component" value="Unassembled WGS sequence"/>
</dbReference>
<dbReference type="Pfam" id="PF09539">
    <property type="entry name" value="DUF2385"/>
    <property type="match status" value="1"/>
</dbReference>
<evidence type="ECO:0000256" key="2">
    <source>
        <dbReference type="SAM" id="SignalP"/>
    </source>
</evidence>
<name>A0A7X0JKA4_9HYPH</name>
<feature type="chain" id="PRO_5030741912" evidence="2">
    <location>
        <begin position="32"/>
        <end position="156"/>
    </location>
</feature>
<dbReference type="EMBL" id="JACHBU010000004">
    <property type="protein sequence ID" value="MBB6509166.1"/>
    <property type="molecule type" value="Genomic_DNA"/>
</dbReference>
<comment type="caution">
    <text evidence="3">The sequence shown here is derived from an EMBL/GenBank/DDBJ whole genome shotgun (WGS) entry which is preliminary data.</text>
</comment>
<evidence type="ECO:0000256" key="1">
    <source>
        <dbReference type="SAM" id="MobiDB-lite"/>
    </source>
</evidence>
<dbReference type="RefSeq" id="WP_246454007.1">
    <property type="nucleotide sequence ID" value="NZ_JACHBU010000004.1"/>
</dbReference>
<dbReference type="AlphaFoldDB" id="A0A7X0JKA4"/>
<keyword evidence="4" id="KW-1185">Reference proteome</keyword>
<protein>
    <submittedName>
        <fullName evidence="3">Uncharacterized protein (TIGR02301 family)</fullName>
    </submittedName>
</protein>
<keyword evidence="2" id="KW-0732">Signal</keyword>
<reference evidence="3 4" key="1">
    <citation type="submission" date="2020-08" db="EMBL/GenBank/DDBJ databases">
        <title>The Agave Microbiome: Exploring the role of microbial communities in plant adaptations to desert environments.</title>
        <authorList>
            <person name="Partida-Martinez L.P."/>
        </authorList>
    </citation>
    <scope>NUCLEOTIDE SEQUENCE [LARGE SCALE GENOMIC DNA]</scope>
    <source>
        <strain evidence="3 4">AS3.12</strain>
    </source>
</reference>
<dbReference type="PROSITE" id="PS51257">
    <property type="entry name" value="PROKAR_LIPOPROTEIN"/>
    <property type="match status" value="1"/>
</dbReference>
<evidence type="ECO:0000313" key="4">
    <source>
        <dbReference type="Proteomes" id="UP000585437"/>
    </source>
</evidence>
<feature type="region of interest" description="Disordered" evidence="1">
    <location>
        <begin position="33"/>
        <end position="61"/>
    </location>
</feature>